<dbReference type="InterPro" id="IPR036866">
    <property type="entry name" value="RibonucZ/Hydroxyglut_hydro"/>
</dbReference>
<accession>A0ABN1SR49</accession>
<comment type="caution">
    <text evidence="2">The sequence shown here is derived from an EMBL/GenBank/DDBJ whole genome shotgun (WGS) entry which is preliminary data.</text>
</comment>
<dbReference type="Gene3D" id="3.60.15.10">
    <property type="entry name" value="Ribonuclease Z/Hydroxyacylglutathione hydrolase-like"/>
    <property type="match status" value="1"/>
</dbReference>
<evidence type="ECO:0000313" key="2">
    <source>
        <dbReference type="EMBL" id="GAA1002145.1"/>
    </source>
</evidence>
<dbReference type="InterPro" id="IPR029228">
    <property type="entry name" value="Alkyl_sulf_dimr"/>
</dbReference>
<gene>
    <name evidence="2" type="ORF">GCM10009576_094100</name>
</gene>
<organism evidence="2 3">
    <name type="scientific">Streptomyces rhizosphaericus</name>
    <dbReference type="NCBI Taxonomy" id="114699"/>
    <lineage>
        <taxon>Bacteria</taxon>
        <taxon>Bacillati</taxon>
        <taxon>Actinomycetota</taxon>
        <taxon>Actinomycetes</taxon>
        <taxon>Kitasatosporales</taxon>
        <taxon>Streptomycetaceae</taxon>
        <taxon>Streptomyces</taxon>
        <taxon>Streptomyces violaceusniger group</taxon>
    </lineage>
</organism>
<dbReference type="InterPro" id="IPR001279">
    <property type="entry name" value="Metallo-B-lactamas"/>
</dbReference>
<sequence>MTTSILHLAAEMWTGKREPTSLVEPTMTKAEEVADGVLMVPGFGHAFALRHTHGLVLFDTGAKLLAEGLHQQVTACHSGPLTHAVYSHGHLDHVGGLEHFDSDAEARGLPRPEVVAHENVLARFRRYADTQGYNTVINRRQFRRPDLVWPTEFRQPDVTFADTHVIETGGLRLELTHHRGETDDHVVGWLPDRKILLPGDLFLGVAPNAGNPQKVQRYPVDWAAALRWMASLGAEMLLGSHGIPVVGADHVREALQNTARYLETLVDQTLACLNDGATLAETLHRVRVPGDLATLHYLQPLYDEPEFIVRNVWRQFGGWYDGNPAHLKPATDEALATELAALSGGAQVLAGRALELAQAGSHRLACHLAQFAGDAAPDDRAVHTARAEVYALRAAQERSTMSNGIFTWAEAESRGVLAGTDAMTELITVTPPR</sequence>
<dbReference type="SMART" id="SM00849">
    <property type="entry name" value="Lactamase_B"/>
    <property type="match status" value="1"/>
</dbReference>
<evidence type="ECO:0000313" key="3">
    <source>
        <dbReference type="Proteomes" id="UP001500033"/>
    </source>
</evidence>
<dbReference type="SUPFAM" id="SSF56281">
    <property type="entry name" value="Metallo-hydrolase/oxidoreductase"/>
    <property type="match status" value="1"/>
</dbReference>
<protein>
    <recommendedName>
        <fullName evidence="1">Metallo-beta-lactamase domain-containing protein</fullName>
    </recommendedName>
</protein>
<dbReference type="Pfam" id="PF14863">
    <property type="entry name" value="Alkyl_sulf_dimr"/>
    <property type="match status" value="1"/>
</dbReference>
<keyword evidence="3" id="KW-1185">Reference proteome</keyword>
<dbReference type="InterPro" id="IPR038536">
    <property type="entry name" value="Alkyl/aryl-sulf_dimr_sf"/>
</dbReference>
<feature type="domain" description="Metallo-beta-lactamase" evidence="1">
    <location>
        <begin position="43"/>
        <end position="241"/>
    </location>
</feature>
<name>A0ABN1SR49_9ACTN</name>
<dbReference type="Gene3D" id="1.25.40.880">
    <property type="entry name" value="Alkyl sulfatase, dimerisation domain"/>
    <property type="match status" value="1"/>
</dbReference>
<dbReference type="PANTHER" id="PTHR43223:SF2">
    <property type="entry name" value="METALLO-BETA-LACTAMASE DOMAIN-CONTAINING PROTEIN"/>
    <property type="match status" value="1"/>
</dbReference>
<proteinExistence type="predicted"/>
<dbReference type="Pfam" id="PF00753">
    <property type="entry name" value="Lactamase_B"/>
    <property type="match status" value="1"/>
</dbReference>
<dbReference type="InterPro" id="IPR052195">
    <property type="entry name" value="Bact_Alkyl/Aryl-Sulfatase"/>
</dbReference>
<dbReference type="Proteomes" id="UP001500033">
    <property type="component" value="Unassembled WGS sequence"/>
</dbReference>
<reference evidence="2 3" key="1">
    <citation type="journal article" date="2019" name="Int. J. Syst. Evol. Microbiol.">
        <title>The Global Catalogue of Microorganisms (GCM) 10K type strain sequencing project: providing services to taxonomists for standard genome sequencing and annotation.</title>
        <authorList>
            <consortium name="The Broad Institute Genomics Platform"/>
            <consortium name="The Broad Institute Genome Sequencing Center for Infectious Disease"/>
            <person name="Wu L."/>
            <person name="Ma J."/>
        </authorList>
    </citation>
    <scope>NUCLEOTIDE SEQUENCE [LARGE SCALE GENOMIC DNA]</scope>
    <source>
        <strain evidence="2 3">JCM 11445</strain>
    </source>
</reference>
<evidence type="ECO:0000259" key="1">
    <source>
        <dbReference type="SMART" id="SM00849"/>
    </source>
</evidence>
<dbReference type="PANTHER" id="PTHR43223">
    <property type="entry name" value="ALKYL/ARYL-SULFATASE"/>
    <property type="match status" value="1"/>
</dbReference>
<dbReference type="EMBL" id="BAAAIE010000141">
    <property type="protein sequence ID" value="GAA1002145.1"/>
    <property type="molecule type" value="Genomic_DNA"/>
</dbReference>